<feature type="transmembrane region" description="Helical" evidence="1">
    <location>
        <begin position="31"/>
        <end position="48"/>
    </location>
</feature>
<reference evidence="2 3" key="1">
    <citation type="journal article" date="2017" name="Front. Genet.">
        <title>Draft sequencing of the heterozygous diploid genome of Satsuma (Citrus unshiu Marc.) using a hybrid assembly approach.</title>
        <authorList>
            <person name="Shimizu T."/>
            <person name="Tanizawa Y."/>
            <person name="Mochizuki T."/>
            <person name="Nagasaki H."/>
            <person name="Yoshioka T."/>
            <person name="Toyoda A."/>
            <person name="Fujiyama A."/>
            <person name="Kaminuma E."/>
            <person name="Nakamura Y."/>
        </authorList>
    </citation>
    <scope>NUCLEOTIDE SEQUENCE [LARGE SCALE GENOMIC DNA]</scope>
    <source>
        <strain evidence="3">cv. Miyagawa wase</strain>
    </source>
</reference>
<organism evidence="2 3">
    <name type="scientific">Citrus unshiu</name>
    <name type="common">Satsuma mandarin</name>
    <name type="synonym">Citrus nobilis var. unshiu</name>
    <dbReference type="NCBI Taxonomy" id="55188"/>
    <lineage>
        <taxon>Eukaryota</taxon>
        <taxon>Viridiplantae</taxon>
        <taxon>Streptophyta</taxon>
        <taxon>Embryophyta</taxon>
        <taxon>Tracheophyta</taxon>
        <taxon>Spermatophyta</taxon>
        <taxon>Magnoliopsida</taxon>
        <taxon>eudicotyledons</taxon>
        <taxon>Gunneridae</taxon>
        <taxon>Pentapetalae</taxon>
        <taxon>rosids</taxon>
        <taxon>malvids</taxon>
        <taxon>Sapindales</taxon>
        <taxon>Rutaceae</taxon>
        <taxon>Aurantioideae</taxon>
        <taxon>Citrus</taxon>
    </lineage>
</organism>
<evidence type="ECO:0000256" key="1">
    <source>
        <dbReference type="SAM" id="Phobius"/>
    </source>
</evidence>
<evidence type="ECO:0000313" key="3">
    <source>
        <dbReference type="Proteomes" id="UP000236630"/>
    </source>
</evidence>
<dbReference type="Proteomes" id="UP000236630">
    <property type="component" value="Unassembled WGS sequence"/>
</dbReference>
<sequence length="61" mass="7252">MPTVTIPSQWNCFYPSFLKSGCIKQIGLDRYLTMSCLFFAALFFFHHMEDEIIVRFCLDMF</sequence>
<dbReference type="EMBL" id="BDQV01000890">
    <property type="protein sequence ID" value="GAY68476.1"/>
    <property type="molecule type" value="Genomic_DNA"/>
</dbReference>
<keyword evidence="1" id="KW-0812">Transmembrane</keyword>
<dbReference type="AlphaFoldDB" id="A0A2H5QV21"/>
<name>A0A2H5QV21_CITUN</name>
<gene>
    <name evidence="2" type="ORF">CUMW_264440</name>
</gene>
<proteinExistence type="predicted"/>
<keyword evidence="1" id="KW-0472">Membrane</keyword>
<keyword evidence="1" id="KW-1133">Transmembrane helix</keyword>
<protein>
    <submittedName>
        <fullName evidence="2">Uncharacterized protein</fullName>
    </submittedName>
</protein>
<accession>A0A2H5QV21</accession>
<evidence type="ECO:0000313" key="2">
    <source>
        <dbReference type="EMBL" id="GAY68476.1"/>
    </source>
</evidence>
<comment type="caution">
    <text evidence="2">The sequence shown here is derived from an EMBL/GenBank/DDBJ whole genome shotgun (WGS) entry which is preliminary data.</text>
</comment>
<keyword evidence="3" id="KW-1185">Reference proteome</keyword>